<reference evidence="1" key="1">
    <citation type="submission" date="2021-01" db="EMBL/GenBank/DDBJ databases">
        <title>Complete genome sequence of Clostridiales bacterium R-7.</title>
        <authorList>
            <person name="Mahoney-Kurpe S.C."/>
            <person name="Palevich N."/>
            <person name="Koike S."/>
            <person name="Moon C.D."/>
            <person name="Attwood G.T."/>
        </authorList>
    </citation>
    <scope>NUCLEOTIDE SEQUENCE</scope>
    <source>
        <strain evidence="1">R-7</strain>
    </source>
</reference>
<evidence type="ECO:0000313" key="1">
    <source>
        <dbReference type="EMBL" id="QUC68136.1"/>
    </source>
</evidence>
<keyword evidence="2" id="KW-1185">Reference proteome</keyword>
<dbReference type="Proteomes" id="UP000682782">
    <property type="component" value="Chromosome"/>
</dbReference>
<proteinExistence type="predicted"/>
<evidence type="ECO:0000313" key="2">
    <source>
        <dbReference type="Proteomes" id="UP000682782"/>
    </source>
</evidence>
<name>A0AC61MYJ8_9FIRM</name>
<dbReference type="EMBL" id="CP068393">
    <property type="protein sequence ID" value="QUC68136.1"/>
    <property type="molecule type" value="Genomic_DNA"/>
</dbReference>
<organism evidence="1 2">
    <name type="scientific">Aristaeella hokkaidonensis</name>
    <dbReference type="NCBI Taxonomy" id="3046382"/>
    <lineage>
        <taxon>Bacteria</taxon>
        <taxon>Bacillati</taxon>
        <taxon>Bacillota</taxon>
        <taxon>Clostridia</taxon>
        <taxon>Eubacteriales</taxon>
        <taxon>Aristaeellaceae</taxon>
        <taxon>Aristaeella</taxon>
    </lineage>
</organism>
<gene>
    <name evidence="1" type="ORF">JYE49_05435</name>
</gene>
<protein>
    <submittedName>
        <fullName evidence="1">Uncharacterized protein</fullName>
    </submittedName>
</protein>
<accession>A0AC61MYJ8</accession>
<sequence>MKKLTVAGCIFWIVGLIVFIVGMNINSSIRETMMTLGSIVFLMGLAINGVVWVKRKNDENK</sequence>